<keyword evidence="3" id="KW-0479">Metal-binding</keyword>
<comment type="cofactor">
    <cofactor evidence="2">
        <name>Mg(2+)</name>
        <dbReference type="ChEBI" id="CHEBI:18420"/>
    </cofactor>
</comment>
<keyword evidence="5" id="KW-0460">Magnesium</keyword>
<protein>
    <submittedName>
        <fullName evidence="8">Uncharacterized protein LOC118271941</fullName>
    </submittedName>
</protein>
<dbReference type="GeneID" id="118271941"/>
<evidence type="ECO:0000256" key="4">
    <source>
        <dbReference type="ARBA" id="ARBA00022801"/>
    </source>
</evidence>
<keyword evidence="4" id="KW-0378">Hydrolase</keyword>
<gene>
    <name evidence="8" type="primary">LOC118271941</name>
</gene>
<name>A0A9R0D829_SPOFR</name>
<keyword evidence="7" id="KW-1185">Reference proteome</keyword>
<accession>A0A9R0D829</accession>
<dbReference type="PANTHER" id="PTHR12992:SF11">
    <property type="entry name" value="MITOCHONDRIAL COENZYME A DIPHOSPHATASE NUDT8"/>
    <property type="match status" value="1"/>
</dbReference>
<evidence type="ECO:0000256" key="6">
    <source>
        <dbReference type="ARBA" id="ARBA00023211"/>
    </source>
</evidence>
<evidence type="ECO:0000256" key="5">
    <source>
        <dbReference type="ARBA" id="ARBA00022842"/>
    </source>
</evidence>
<evidence type="ECO:0000256" key="1">
    <source>
        <dbReference type="ARBA" id="ARBA00001936"/>
    </source>
</evidence>
<evidence type="ECO:0000256" key="2">
    <source>
        <dbReference type="ARBA" id="ARBA00001946"/>
    </source>
</evidence>
<evidence type="ECO:0000313" key="7">
    <source>
        <dbReference type="Proteomes" id="UP000829999"/>
    </source>
</evidence>
<dbReference type="GO" id="GO:0010945">
    <property type="term" value="F:coenzyme A diphosphatase activity"/>
    <property type="evidence" value="ECO:0007669"/>
    <property type="project" value="InterPro"/>
</dbReference>
<comment type="cofactor">
    <cofactor evidence="1">
        <name>Mn(2+)</name>
        <dbReference type="ChEBI" id="CHEBI:29035"/>
    </cofactor>
</comment>
<dbReference type="AlphaFoldDB" id="A0A9R0D829"/>
<proteinExistence type="predicted"/>
<dbReference type="InterPro" id="IPR045121">
    <property type="entry name" value="CoAse"/>
</dbReference>
<keyword evidence="6" id="KW-0464">Manganese</keyword>
<dbReference type="Gene3D" id="3.90.79.10">
    <property type="entry name" value="Nucleoside Triphosphate Pyrophosphohydrolase"/>
    <property type="match status" value="1"/>
</dbReference>
<dbReference type="Proteomes" id="UP000829999">
    <property type="component" value="Chromosome 5"/>
</dbReference>
<dbReference type="GO" id="GO:0046872">
    <property type="term" value="F:metal ion binding"/>
    <property type="evidence" value="ECO:0007669"/>
    <property type="project" value="UniProtKB-KW"/>
</dbReference>
<dbReference type="OrthoDB" id="206213at2759"/>
<dbReference type="RefSeq" id="XP_035444104.1">
    <property type="nucleotide sequence ID" value="XM_035588211.2"/>
</dbReference>
<dbReference type="PANTHER" id="PTHR12992">
    <property type="entry name" value="NUDIX HYDROLASE"/>
    <property type="match status" value="1"/>
</dbReference>
<sequence>MGLYHKPVLLSLRTFMSFCPQVILSNACRENCIWNIEQLPSIDIRGGPSYHTDTVLVPLCVVNDEVSLLYTKRSRVVPSCGTKVTFPGSGKICRNQSVYEAAAYYTYVDLGIRDIMFWTTMGQVLSRGPNVAVTPVIGELRNFDICKVKTDTDKILDVFPVPLRCLCDTNYHGCYKHDGVVEPVYSGGRYIISGMTAMITHKFLYALLPKNLYDPQFYNRELNFPVI</sequence>
<reference evidence="8" key="1">
    <citation type="submission" date="2025-08" db="UniProtKB">
        <authorList>
            <consortium name="RefSeq"/>
        </authorList>
    </citation>
    <scope>IDENTIFICATION</scope>
    <source>
        <tissue evidence="8">Whole larval tissue</tissue>
    </source>
</reference>
<organism evidence="7 8">
    <name type="scientific">Spodoptera frugiperda</name>
    <name type="common">Fall armyworm</name>
    <dbReference type="NCBI Taxonomy" id="7108"/>
    <lineage>
        <taxon>Eukaryota</taxon>
        <taxon>Metazoa</taxon>
        <taxon>Ecdysozoa</taxon>
        <taxon>Arthropoda</taxon>
        <taxon>Hexapoda</taxon>
        <taxon>Insecta</taxon>
        <taxon>Pterygota</taxon>
        <taxon>Neoptera</taxon>
        <taxon>Endopterygota</taxon>
        <taxon>Lepidoptera</taxon>
        <taxon>Glossata</taxon>
        <taxon>Ditrysia</taxon>
        <taxon>Noctuoidea</taxon>
        <taxon>Noctuidae</taxon>
        <taxon>Amphipyrinae</taxon>
        <taxon>Spodoptera</taxon>
    </lineage>
</organism>
<evidence type="ECO:0000256" key="3">
    <source>
        <dbReference type="ARBA" id="ARBA00022723"/>
    </source>
</evidence>
<evidence type="ECO:0000313" key="8">
    <source>
        <dbReference type="RefSeq" id="XP_035444104.1"/>
    </source>
</evidence>